<evidence type="ECO:0000256" key="3">
    <source>
        <dbReference type="ARBA" id="ARBA00022490"/>
    </source>
</evidence>
<evidence type="ECO:0000256" key="1">
    <source>
        <dbReference type="ARBA" id="ARBA00004496"/>
    </source>
</evidence>
<evidence type="ECO:0000256" key="4">
    <source>
        <dbReference type="ARBA" id="ARBA00022679"/>
    </source>
</evidence>
<comment type="catalytic activity">
    <reaction evidence="8 9">
        <text>butanoate + ATP = butanoyl phosphate + ADP</text>
        <dbReference type="Rhea" id="RHEA:13585"/>
        <dbReference type="ChEBI" id="CHEBI:17968"/>
        <dbReference type="ChEBI" id="CHEBI:30616"/>
        <dbReference type="ChEBI" id="CHEBI:58079"/>
        <dbReference type="ChEBI" id="CHEBI:456216"/>
        <dbReference type="EC" id="2.7.2.7"/>
    </reaction>
</comment>
<dbReference type="PROSITE" id="PS01075">
    <property type="entry name" value="ACETATE_KINASE_1"/>
    <property type="match status" value="1"/>
</dbReference>
<gene>
    <name evidence="9 11" type="primary">buk</name>
    <name evidence="11" type="ORF">V8V93_07210</name>
</gene>
<dbReference type="Proteomes" id="UP001385389">
    <property type="component" value="Chromosome"/>
</dbReference>
<evidence type="ECO:0000256" key="9">
    <source>
        <dbReference type="HAMAP-Rule" id="MF_00542"/>
    </source>
</evidence>
<accession>A0ABZ2IZI0</accession>
<dbReference type="EMBL" id="CP146609">
    <property type="protein sequence ID" value="WWX23993.1"/>
    <property type="molecule type" value="Genomic_DNA"/>
</dbReference>
<comment type="similarity">
    <text evidence="2 9 10">Belongs to the acetokinase family.</text>
</comment>
<evidence type="ECO:0000313" key="11">
    <source>
        <dbReference type="EMBL" id="WWX23993.1"/>
    </source>
</evidence>
<dbReference type="PROSITE" id="PS01076">
    <property type="entry name" value="ACETATE_KINASE_2"/>
    <property type="match status" value="1"/>
</dbReference>
<keyword evidence="6 9" id="KW-0418">Kinase</keyword>
<dbReference type="Pfam" id="PF00871">
    <property type="entry name" value="Acetate_kinase"/>
    <property type="match status" value="1"/>
</dbReference>
<dbReference type="SUPFAM" id="SSF53067">
    <property type="entry name" value="Actin-like ATPase domain"/>
    <property type="match status" value="2"/>
</dbReference>
<proteinExistence type="inferred from homology"/>
<keyword evidence="4 9" id="KW-0808">Transferase</keyword>
<dbReference type="RefSeq" id="WP_338669689.1">
    <property type="nucleotide sequence ID" value="NZ_CP146609.1"/>
</dbReference>
<keyword evidence="12" id="KW-1185">Reference proteome</keyword>
<dbReference type="PANTHER" id="PTHR21060">
    <property type="entry name" value="ACETATE KINASE"/>
    <property type="match status" value="1"/>
</dbReference>
<keyword evidence="3 9" id="KW-0963">Cytoplasm</keyword>
<dbReference type="InterPro" id="IPR011245">
    <property type="entry name" value="Butyrate_kin"/>
</dbReference>
<evidence type="ECO:0000256" key="7">
    <source>
        <dbReference type="ARBA" id="ARBA00022840"/>
    </source>
</evidence>
<protein>
    <recommendedName>
        <fullName evidence="9">Probable butyrate kinase</fullName>
        <shortName evidence="9">BK</shortName>
        <ecNumber evidence="9">2.7.2.7</ecNumber>
    </recommendedName>
    <alternativeName>
        <fullName evidence="9">Branched-chain carboxylic acid kinase</fullName>
    </alternativeName>
</protein>
<dbReference type="PIRSF" id="PIRSF036458">
    <property type="entry name" value="Butyrate_kin"/>
    <property type="match status" value="1"/>
</dbReference>
<keyword evidence="7 9" id="KW-0067">ATP-binding</keyword>
<evidence type="ECO:0000256" key="8">
    <source>
        <dbReference type="ARBA" id="ARBA00048596"/>
    </source>
</evidence>
<dbReference type="HAMAP" id="MF_00542">
    <property type="entry name" value="Butyrate_kinase"/>
    <property type="match status" value="1"/>
</dbReference>
<dbReference type="GO" id="GO:0047761">
    <property type="term" value="F:butyrate kinase activity"/>
    <property type="evidence" value="ECO:0007669"/>
    <property type="project" value="UniProtKB-EC"/>
</dbReference>
<evidence type="ECO:0000256" key="6">
    <source>
        <dbReference type="ARBA" id="ARBA00022777"/>
    </source>
</evidence>
<reference evidence="11 12" key="1">
    <citation type="submission" date="2024-03" db="EMBL/GenBank/DDBJ databases">
        <title>Phenotype and Genome Characterization of a Sulfate-Reducing Bacterium Pseudodesulfovibrio sp. strain 5S69, isolated from Petroleum Reservoir in Tatarstan (Russia).</title>
        <authorList>
            <person name="Bidzhieva S.K."/>
            <person name="Kadnikov V."/>
            <person name="Tourova T.P."/>
            <person name="Samigullina S.R."/>
            <person name="Sokolova D.S."/>
            <person name="Poltaraus A.B."/>
            <person name="Avtukh A.N."/>
            <person name="Tereshina V.M."/>
            <person name="Mardanov A.V."/>
            <person name="Nazina T.N."/>
        </authorList>
    </citation>
    <scope>NUCLEOTIDE SEQUENCE [LARGE SCALE GENOMIC DNA]</scope>
    <source>
        <strain evidence="11 12">5S69</strain>
    </source>
</reference>
<dbReference type="EC" id="2.7.2.7" evidence="9"/>
<sequence>MQHSILAINFGSTSTKLAWYMDEELQARETVQHDPERIMRFDTLLDQQPMRRAAIEDFLGRHGVDPHSLTAVVSRGGQTRPLPSGVYRINGLMLDDVRSGCWGTHATNLGVVLAHALGAEWGCEPMVVDPPVSDEFAPLARITGMPELKRQSSFHVLNQKAAALRHCREQGLRYEACRFVGVHLGGGISVCAHEDGRLVDANNALDGDGPFSPARAGTLPSGALVRLCFSERFSEAEILEKINGKGGVMAHLGTTDIVEVERRIAGGDTRAELILDAMCYQVAKEVGAMSTVLEGRVDAILFTGGIAHSGRVTGRIRERVEFIAPVYVYPGEDEMQSLSQGALAALTGTRPCLELTAPADAAPERAAGESLLNQ</sequence>
<evidence type="ECO:0000256" key="5">
    <source>
        <dbReference type="ARBA" id="ARBA00022741"/>
    </source>
</evidence>
<comment type="subcellular location">
    <subcellularLocation>
        <location evidence="1 9">Cytoplasm</location>
    </subcellularLocation>
</comment>
<dbReference type="PANTHER" id="PTHR21060:SF3">
    <property type="entry name" value="BUTYRATE KINASE 2-RELATED"/>
    <property type="match status" value="1"/>
</dbReference>
<organism evidence="11 12">
    <name type="scientific">Pseudodesulfovibrio methanolicus</name>
    <dbReference type="NCBI Taxonomy" id="3126690"/>
    <lineage>
        <taxon>Bacteria</taxon>
        <taxon>Pseudomonadati</taxon>
        <taxon>Thermodesulfobacteriota</taxon>
        <taxon>Desulfovibrionia</taxon>
        <taxon>Desulfovibrionales</taxon>
        <taxon>Desulfovibrionaceae</taxon>
    </lineage>
</organism>
<evidence type="ECO:0000256" key="10">
    <source>
        <dbReference type="RuleBase" id="RU003835"/>
    </source>
</evidence>
<keyword evidence="5 9" id="KW-0547">Nucleotide-binding</keyword>
<evidence type="ECO:0000256" key="2">
    <source>
        <dbReference type="ARBA" id="ARBA00008748"/>
    </source>
</evidence>
<dbReference type="InterPro" id="IPR000890">
    <property type="entry name" value="Aliphatic_acid_kin_short-chain"/>
</dbReference>
<dbReference type="NCBIfam" id="NF002834">
    <property type="entry name" value="PRK03011.1-5"/>
    <property type="match status" value="1"/>
</dbReference>
<name>A0ABZ2IZI0_9BACT</name>
<dbReference type="InterPro" id="IPR043129">
    <property type="entry name" value="ATPase_NBD"/>
</dbReference>
<dbReference type="NCBIfam" id="TIGR02707">
    <property type="entry name" value="butyr_kinase"/>
    <property type="match status" value="1"/>
</dbReference>
<evidence type="ECO:0000313" key="12">
    <source>
        <dbReference type="Proteomes" id="UP001385389"/>
    </source>
</evidence>
<dbReference type="Gene3D" id="3.30.420.40">
    <property type="match status" value="2"/>
</dbReference>
<dbReference type="PRINTS" id="PR00471">
    <property type="entry name" value="ACETATEKNASE"/>
</dbReference>
<dbReference type="CDD" id="cd24011">
    <property type="entry name" value="ASKHA_NBD_BK"/>
    <property type="match status" value="1"/>
</dbReference>
<dbReference type="InterPro" id="IPR023865">
    <property type="entry name" value="Aliphatic_acid_kinase_CS"/>
</dbReference>